<dbReference type="EMBL" id="BOMY01000010">
    <property type="protein sequence ID" value="GIF18838.1"/>
    <property type="molecule type" value="Genomic_DNA"/>
</dbReference>
<gene>
    <name evidence="1" type="ORF">Ate02nite_15680</name>
</gene>
<evidence type="ECO:0008006" key="3">
    <source>
        <dbReference type="Google" id="ProtNLM"/>
    </source>
</evidence>
<protein>
    <recommendedName>
        <fullName evidence="3">Flavodoxin domain-containing protein</fullName>
    </recommendedName>
</protein>
<dbReference type="AlphaFoldDB" id="A0A919NII8"/>
<accession>A0A919NII8</accession>
<name>A0A919NII8_9ACTN</name>
<dbReference type="Gene3D" id="3.40.50.360">
    <property type="match status" value="1"/>
</dbReference>
<dbReference type="Proteomes" id="UP000623608">
    <property type="component" value="Unassembled WGS sequence"/>
</dbReference>
<comment type="caution">
    <text evidence="1">The sequence shown here is derived from an EMBL/GenBank/DDBJ whole genome shotgun (WGS) entry which is preliminary data.</text>
</comment>
<dbReference type="RefSeq" id="WP_203801303.1">
    <property type="nucleotide sequence ID" value="NZ_BOMY01000010.1"/>
</dbReference>
<organism evidence="1 2">
    <name type="scientific">Paractinoplanes tereljensis</name>
    <dbReference type="NCBI Taxonomy" id="571912"/>
    <lineage>
        <taxon>Bacteria</taxon>
        <taxon>Bacillati</taxon>
        <taxon>Actinomycetota</taxon>
        <taxon>Actinomycetes</taxon>
        <taxon>Micromonosporales</taxon>
        <taxon>Micromonosporaceae</taxon>
        <taxon>Paractinoplanes</taxon>
    </lineage>
</organism>
<dbReference type="InterPro" id="IPR029039">
    <property type="entry name" value="Flavoprotein-like_sf"/>
</dbReference>
<evidence type="ECO:0000313" key="2">
    <source>
        <dbReference type="Proteomes" id="UP000623608"/>
    </source>
</evidence>
<keyword evidence="2" id="KW-1185">Reference proteome</keyword>
<reference evidence="1" key="1">
    <citation type="submission" date="2021-01" db="EMBL/GenBank/DDBJ databases">
        <title>Whole genome shotgun sequence of Actinoplanes tereljensis NBRC 105297.</title>
        <authorList>
            <person name="Komaki H."/>
            <person name="Tamura T."/>
        </authorList>
    </citation>
    <scope>NUCLEOTIDE SEQUENCE</scope>
    <source>
        <strain evidence="1">NBRC 105297</strain>
    </source>
</reference>
<sequence>MKILVSAASRHGSTTQFATHIAEALRADLPDDTVVEVLPAADVGDTRSYDALVLGRDHHLGEARRRRTEPGHNPMS</sequence>
<evidence type="ECO:0000313" key="1">
    <source>
        <dbReference type="EMBL" id="GIF18838.1"/>
    </source>
</evidence>
<dbReference type="SUPFAM" id="SSF52218">
    <property type="entry name" value="Flavoproteins"/>
    <property type="match status" value="1"/>
</dbReference>
<proteinExistence type="predicted"/>